<evidence type="ECO:0008006" key="6">
    <source>
        <dbReference type="Google" id="ProtNLM"/>
    </source>
</evidence>
<feature type="compositionally biased region" description="Basic and acidic residues" evidence="1">
    <location>
        <begin position="102"/>
        <end position="111"/>
    </location>
</feature>
<feature type="region of interest" description="Disordered" evidence="1">
    <location>
        <begin position="286"/>
        <end position="312"/>
    </location>
</feature>
<dbReference type="Proteomes" id="UP000030687">
    <property type="component" value="Unassembled WGS sequence"/>
</dbReference>
<evidence type="ECO:0000259" key="2">
    <source>
        <dbReference type="Pfam" id="PF04782"/>
    </source>
</evidence>
<dbReference type="OMA" id="KSMLKCH"/>
<dbReference type="PANTHER" id="PTHR21450:SF2">
    <property type="entry name" value="FAMILY PROTEIN, PUTATIVE (DUF630 AND DUF632)-RELATED"/>
    <property type="match status" value="1"/>
</dbReference>
<dbReference type="Gramene" id="ESR47465">
    <property type="protein sequence ID" value="ESR47465"/>
    <property type="gene ID" value="CICLE_v10000180mg"/>
</dbReference>
<dbReference type="STRING" id="85681.V4T7L1"/>
<feature type="compositionally biased region" description="Low complexity" evidence="1">
    <location>
        <begin position="395"/>
        <end position="407"/>
    </location>
</feature>
<dbReference type="FunCoup" id="V4T7L1">
    <property type="interactions" value="1194"/>
</dbReference>
<dbReference type="InterPro" id="IPR006868">
    <property type="entry name" value="DUF630"/>
</dbReference>
<feature type="region of interest" description="Disordered" evidence="1">
    <location>
        <begin position="342"/>
        <end position="377"/>
    </location>
</feature>
<evidence type="ECO:0000256" key="1">
    <source>
        <dbReference type="SAM" id="MobiDB-lite"/>
    </source>
</evidence>
<dbReference type="KEGG" id="cic:CICLE_v10000180mg"/>
<feature type="domain" description="DUF630" evidence="3">
    <location>
        <begin position="1"/>
        <end position="58"/>
    </location>
</feature>
<evidence type="ECO:0000313" key="5">
    <source>
        <dbReference type="Proteomes" id="UP000030687"/>
    </source>
</evidence>
<dbReference type="eggNOG" id="ENOG502QQB7">
    <property type="taxonomic scope" value="Eukaryota"/>
</dbReference>
<feature type="region of interest" description="Disordered" evidence="1">
    <location>
        <begin position="63"/>
        <end position="187"/>
    </location>
</feature>
<dbReference type="InterPro" id="IPR006867">
    <property type="entry name" value="DUF632"/>
</dbReference>
<feature type="compositionally biased region" description="Low complexity" evidence="1">
    <location>
        <begin position="92"/>
        <end position="101"/>
    </location>
</feature>
<feature type="region of interest" description="Disordered" evidence="1">
    <location>
        <begin position="395"/>
        <end position="476"/>
    </location>
</feature>
<accession>V4T7L1</accession>
<name>V4T7L1_CITCL</name>
<sequence length="949" mass="106729">MGCGGSKVDDLPLVTLCRERKQLIKAASDHRYAFAAAHVAYFYSLKDVGDAFRKFVEEGLVTAGADSSPDSPVLTLPSDEGKSSSRRRNRKNSSSSTSISHSVDENKLKEDIQEEPNSHSHSHSHSHLRLSSDSDLDTDSGSGSGPGPGSGHIHIEDSEDEYDVKHKQREIGEQEDQPSSSYNNHFDYPYNYSEQNWGYPPNESSYAQQNWGYPPNESNYAQRNWAYPSSGSNYNMYYMRKSTTPAKSMVYEEPERQFTDSGYGYGPYPGYPNGGLLGFPMGSSSGPYENSWRRSPPAEKPQQPPPSPPRVSTWDYFNVFDTYDAGSTNYGMHPGSYKYGYASNSSSPDSTVVREREGIPELEDETEPEVFKKGKMKSKMNEEMNVNENVNVDVRDNNINYKNKNVNFGEGTSRSVPMQNTGSGESPNTEKTDSKEIKSSSDRSIDTVVSNGSEERKKEVSFEVEDSSITTIDGGESSKLSSLTTLSVHGTRDLQEVVKEIRDEFETAANYGKEVAMLLEVGKLPYQQRATPLLKVIFSRILYLLAPSVISSQPPHRSSIRVTSRTIKMAKAYCGEPGGDFDMKNGNLSSTLDKLYAWEKKLYKEVKDEEKLRVIYEKQCKKLRMLDDRGAESSKIDATQASIRKLQTKINVCIRAVDAISSRIHKLRDEELQPQLTELIHGLIRMWRSMLKCHQKQFQAIMESKARSLKANTGFQRDAGLKATLDLEMELLNWCKRFNNWVNTQKSYVESLNEWLLRCLLHEPEETPDGPAPFSPSRIGAPPVFIICNDWYQAMVRISEKEVTGTMSGFASTLHQLWERQDEEQRQRIKAEYLSKDFEKQLSTLRMERGKLKHDQDALSDKTAVSKVSDSGVSPLDDLKVDLDSMRKRLVEEKARHKEAIKLVHNAASSSLQAGLVPIFEALSKFTTEVVKAHEQVRLENTGGSTGNA</sequence>
<dbReference type="AlphaFoldDB" id="V4T7L1"/>
<dbReference type="InParanoid" id="V4T7L1"/>
<feature type="domain" description="DUF632" evidence="2">
    <location>
        <begin position="494"/>
        <end position="815"/>
    </location>
</feature>
<dbReference type="OrthoDB" id="1925648at2759"/>
<feature type="compositionally biased region" description="Pro residues" evidence="1">
    <location>
        <begin position="298"/>
        <end position="309"/>
    </location>
</feature>
<evidence type="ECO:0000313" key="4">
    <source>
        <dbReference type="EMBL" id="ESR47465.1"/>
    </source>
</evidence>
<proteinExistence type="predicted"/>
<dbReference type="Pfam" id="PF04783">
    <property type="entry name" value="DUF630"/>
    <property type="match status" value="1"/>
</dbReference>
<dbReference type="PANTHER" id="PTHR21450">
    <property type="entry name" value="PROTEIN ALTERED PHOSPHATE STARVATION RESPONSE 1"/>
    <property type="match status" value="1"/>
</dbReference>
<gene>
    <name evidence="4" type="ORF">CICLE_v10000180mg</name>
</gene>
<feature type="compositionally biased region" description="Polar residues" evidence="1">
    <location>
        <begin position="410"/>
        <end position="427"/>
    </location>
</feature>
<protein>
    <recommendedName>
        <fullName evidence="6">DUF632 domain-containing protein</fullName>
    </recommendedName>
</protein>
<evidence type="ECO:0000259" key="3">
    <source>
        <dbReference type="Pfam" id="PF04783"/>
    </source>
</evidence>
<keyword evidence="5" id="KW-1185">Reference proteome</keyword>
<organism evidence="4 5">
    <name type="scientific">Citrus clementina</name>
    <name type="common">Clementine</name>
    <name type="synonym">Citrus deliciosa x Citrus sinensis</name>
    <dbReference type="NCBI Taxonomy" id="85681"/>
    <lineage>
        <taxon>Eukaryota</taxon>
        <taxon>Viridiplantae</taxon>
        <taxon>Streptophyta</taxon>
        <taxon>Embryophyta</taxon>
        <taxon>Tracheophyta</taxon>
        <taxon>Spermatophyta</taxon>
        <taxon>Magnoliopsida</taxon>
        <taxon>eudicotyledons</taxon>
        <taxon>Gunneridae</taxon>
        <taxon>Pentapetalae</taxon>
        <taxon>rosids</taxon>
        <taxon>malvids</taxon>
        <taxon>Sapindales</taxon>
        <taxon>Rutaceae</taxon>
        <taxon>Aurantioideae</taxon>
        <taxon>Citrus</taxon>
    </lineage>
</organism>
<reference evidence="4 5" key="1">
    <citation type="submission" date="2013-10" db="EMBL/GenBank/DDBJ databases">
        <authorList>
            <consortium name="International Citrus Genome Consortium"/>
            <person name="Jenkins J."/>
            <person name="Schmutz J."/>
            <person name="Prochnik S."/>
            <person name="Rokhsar D."/>
            <person name="Gmitter F."/>
            <person name="Ollitrault P."/>
            <person name="Machado M."/>
            <person name="Talon M."/>
            <person name="Wincker P."/>
            <person name="Jaillon O."/>
            <person name="Morgante M."/>
        </authorList>
    </citation>
    <scope>NUCLEOTIDE SEQUENCE</scope>
    <source>
        <strain evidence="5">cv. Clemenules</strain>
    </source>
</reference>
<feature type="compositionally biased region" description="Basic and acidic residues" evidence="1">
    <location>
        <begin position="163"/>
        <end position="172"/>
    </location>
</feature>
<dbReference type="EMBL" id="KI536799">
    <property type="protein sequence ID" value="ESR47465.1"/>
    <property type="molecule type" value="Genomic_DNA"/>
</dbReference>
<dbReference type="Pfam" id="PF04782">
    <property type="entry name" value="DUF632"/>
    <property type="match status" value="1"/>
</dbReference>
<feature type="compositionally biased region" description="Basic and acidic residues" evidence="1">
    <location>
        <begin position="428"/>
        <end position="445"/>
    </location>
</feature>